<protein>
    <recommendedName>
        <fullName evidence="2">histidine kinase</fullName>
        <ecNumber evidence="2">2.7.13.3</ecNumber>
    </recommendedName>
</protein>
<dbReference type="InterPro" id="IPR005467">
    <property type="entry name" value="His_kinase_dom"/>
</dbReference>
<evidence type="ECO:0000256" key="3">
    <source>
        <dbReference type="SAM" id="Coils"/>
    </source>
</evidence>
<dbReference type="EMBL" id="JAVDXO010000001">
    <property type="protein sequence ID" value="MDR7305056.1"/>
    <property type="molecule type" value="Genomic_DNA"/>
</dbReference>
<dbReference type="Gene3D" id="3.30.565.10">
    <property type="entry name" value="Histidine kinase-like ATPase, C-terminal domain"/>
    <property type="match status" value="1"/>
</dbReference>
<keyword evidence="7" id="KW-0808">Transferase</keyword>
<dbReference type="SUPFAM" id="SSF55785">
    <property type="entry name" value="PYP-like sensor domain (PAS domain)"/>
    <property type="match status" value="1"/>
</dbReference>
<dbReference type="InterPro" id="IPR036890">
    <property type="entry name" value="HATPase_C_sf"/>
</dbReference>
<keyword evidence="3" id="KW-0175">Coiled coil</keyword>
<sequence>MNSGLNNLEPSSFFEGSPIATFIVNIDHVVTHYNKACAQLLGVPASDVVGRKGLGKVFYGAERPVMADLIVDGAMIDIISDLYQNTYRSSLIIPDAYEAEGFFPRLGTSGRWLFFTAAPLRNLNGEIVGAIETLQDITERKIAENALMKSQLEVEEIVEQRTAELTKRNSELNLLNAKLVTAQEHLVQSEKLASIGQLAAGVAHEINNPIGYIFSNYGMLETYLGSLFEMLSAYEGAEKSCGDPNVIKELQAKRLALEVDFLKEDIPDLMKESKEGIVRVRKIVQDLKDFSHVDAKPEWSFTNLNQGIDSTLNVVNNEVKYKADIIKEYGDIPPVQCIPSEINQVVMNLVVNAAHAIGTDRGKIWIRTGVENESAWIEVADNGSGIPKEVVPRIFDPFYTTKPVGKGTGLGLSLSYGIIQKHRGQIDVQTELGKGTTFRLLLPLTQTDKAE</sequence>
<dbReference type="InterPro" id="IPR003594">
    <property type="entry name" value="HATPase_dom"/>
</dbReference>
<dbReference type="InterPro" id="IPR000014">
    <property type="entry name" value="PAS"/>
</dbReference>
<dbReference type="SMART" id="SM00387">
    <property type="entry name" value="HATPase_c"/>
    <property type="match status" value="1"/>
</dbReference>
<dbReference type="PANTHER" id="PTHR43065:SF50">
    <property type="entry name" value="HISTIDINE KINASE"/>
    <property type="match status" value="1"/>
</dbReference>
<dbReference type="Pfam" id="PF02518">
    <property type="entry name" value="HATPase_c"/>
    <property type="match status" value="1"/>
</dbReference>
<gene>
    <name evidence="7" type="ORF">J2X15_000322</name>
</gene>
<comment type="caution">
    <text evidence="7">The sequence shown here is derived from an EMBL/GenBank/DDBJ whole genome shotgun (WGS) entry which is preliminary data.</text>
</comment>
<feature type="domain" description="Histidine kinase" evidence="4">
    <location>
        <begin position="201"/>
        <end position="446"/>
    </location>
</feature>
<evidence type="ECO:0000256" key="1">
    <source>
        <dbReference type="ARBA" id="ARBA00000085"/>
    </source>
</evidence>
<evidence type="ECO:0000259" key="5">
    <source>
        <dbReference type="PROSITE" id="PS50112"/>
    </source>
</evidence>
<feature type="domain" description="PAS" evidence="5">
    <location>
        <begin position="14"/>
        <end position="70"/>
    </location>
</feature>
<reference evidence="7 8" key="1">
    <citation type="submission" date="2023-07" db="EMBL/GenBank/DDBJ databases">
        <title>Sorghum-associated microbial communities from plants grown in Nebraska, USA.</title>
        <authorList>
            <person name="Schachtman D."/>
        </authorList>
    </citation>
    <scope>NUCLEOTIDE SEQUENCE [LARGE SCALE GENOMIC DNA]</scope>
    <source>
        <strain evidence="7 8">BE308</strain>
    </source>
</reference>
<dbReference type="InterPro" id="IPR000700">
    <property type="entry name" value="PAS-assoc_C"/>
</dbReference>
<feature type="domain" description="PAC" evidence="6">
    <location>
        <begin position="97"/>
        <end position="149"/>
    </location>
</feature>
<proteinExistence type="predicted"/>
<dbReference type="CDD" id="cd00130">
    <property type="entry name" value="PAS"/>
    <property type="match status" value="1"/>
</dbReference>
<dbReference type="SUPFAM" id="SSF55874">
    <property type="entry name" value="ATPase domain of HSP90 chaperone/DNA topoisomerase II/histidine kinase"/>
    <property type="match status" value="1"/>
</dbReference>
<comment type="catalytic activity">
    <reaction evidence="1">
        <text>ATP + protein L-histidine = ADP + protein N-phospho-L-histidine.</text>
        <dbReference type="EC" id="2.7.13.3"/>
    </reaction>
</comment>
<dbReference type="PROSITE" id="PS50109">
    <property type="entry name" value="HIS_KIN"/>
    <property type="match status" value="1"/>
</dbReference>
<keyword evidence="7" id="KW-0418">Kinase</keyword>
<dbReference type="Proteomes" id="UP001268089">
    <property type="component" value="Unassembled WGS sequence"/>
</dbReference>
<dbReference type="InterPro" id="IPR035965">
    <property type="entry name" value="PAS-like_dom_sf"/>
</dbReference>
<dbReference type="EC" id="2.7.13.3" evidence="2"/>
<evidence type="ECO:0000313" key="7">
    <source>
        <dbReference type="EMBL" id="MDR7305056.1"/>
    </source>
</evidence>
<dbReference type="InterPro" id="IPR004358">
    <property type="entry name" value="Sig_transdc_His_kin-like_C"/>
</dbReference>
<dbReference type="PRINTS" id="PR00344">
    <property type="entry name" value="BCTRLSENSOR"/>
</dbReference>
<evidence type="ECO:0000256" key="2">
    <source>
        <dbReference type="ARBA" id="ARBA00012438"/>
    </source>
</evidence>
<evidence type="ECO:0000259" key="6">
    <source>
        <dbReference type="PROSITE" id="PS50113"/>
    </source>
</evidence>
<dbReference type="PROSITE" id="PS50113">
    <property type="entry name" value="PAC"/>
    <property type="match status" value="1"/>
</dbReference>
<dbReference type="SUPFAM" id="SSF47384">
    <property type="entry name" value="Homodimeric domain of signal transducing histidine kinase"/>
    <property type="match status" value="1"/>
</dbReference>
<dbReference type="RefSeq" id="WP_310338813.1">
    <property type="nucleotide sequence ID" value="NZ_JAVDXO010000001.1"/>
</dbReference>
<dbReference type="SMART" id="SM00091">
    <property type="entry name" value="PAS"/>
    <property type="match status" value="1"/>
</dbReference>
<evidence type="ECO:0000313" key="8">
    <source>
        <dbReference type="Proteomes" id="UP001268089"/>
    </source>
</evidence>
<feature type="coiled-coil region" evidence="3">
    <location>
        <begin position="120"/>
        <end position="160"/>
    </location>
</feature>
<dbReference type="Pfam" id="PF13426">
    <property type="entry name" value="PAS_9"/>
    <property type="match status" value="1"/>
</dbReference>
<organism evidence="7 8">
    <name type="scientific">Rhodoferax saidenbachensis</name>
    <dbReference type="NCBI Taxonomy" id="1484693"/>
    <lineage>
        <taxon>Bacteria</taxon>
        <taxon>Pseudomonadati</taxon>
        <taxon>Pseudomonadota</taxon>
        <taxon>Betaproteobacteria</taxon>
        <taxon>Burkholderiales</taxon>
        <taxon>Comamonadaceae</taxon>
        <taxon>Rhodoferax</taxon>
    </lineage>
</organism>
<keyword evidence="8" id="KW-1185">Reference proteome</keyword>
<name>A0ABU1ZKJ3_9BURK</name>
<accession>A0ABU1ZKJ3</accession>
<dbReference type="InterPro" id="IPR036097">
    <property type="entry name" value="HisK_dim/P_sf"/>
</dbReference>
<evidence type="ECO:0000259" key="4">
    <source>
        <dbReference type="PROSITE" id="PS50109"/>
    </source>
</evidence>
<dbReference type="PROSITE" id="PS50112">
    <property type="entry name" value="PAS"/>
    <property type="match status" value="1"/>
</dbReference>
<dbReference type="GO" id="GO:0016301">
    <property type="term" value="F:kinase activity"/>
    <property type="evidence" value="ECO:0007669"/>
    <property type="project" value="UniProtKB-KW"/>
</dbReference>
<dbReference type="PANTHER" id="PTHR43065">
    <property type="entry name" value="SENSOR HISTIDINE KINASE"/>
    <property type="match status" value="1"/>
</dbReference>
<dbReference type="Gene3D" id="1.10.287.130">
    <property type="match status" value="1"/>
</dbReference>
<dbReference type="CDD" id="cd16943">
    <property type="entry name" value="HATPase_AtoS-like"/>
    <property type="match status" value="1"/>
</dbReference>
<dbReference type="Gene3D" id="3.30.450.20">
    <property type="entry name" value="PAS domain"/>
    <property type="match status" value="1"/>
</dbReference>